<keyword evidence="7" id="KW-1185">Reference proteome</keyword>
<accession>A0A7G9GNG8</accession>
<dbReference type="SUPFAM" id="SSF52738">
    <property type="entry name" value="Methylesterase CheB, C-terminal domain"/>
    <property type="match status" value="1"/>
</dbReference>
<reference evidence="6 7" key="1">
    <citation type="submission" date="2020-08" db="EMBL/GenBank/DDBJ databases">
        <authorList>
            <person name="Liu C."/>
            <person name="Sun Q."/>
        </authorList>
    </citation>
    <scope>NUCLEOTIDE SEQUENCE [LARGE SCALE GENOMIC DNA]</scope>
    <source>
        <strain evidence="6 7">NSJ-61</strain>
    </source>
</reference>
<dbReference type="Proteomes" id="UP000515856">
    <property type="component" value="Chromosome"/>
</dbReference>
<dbReference type="RefSeq" id="WP_117453056.1">
    <property type="nucleotide sequence ID" value="NZ_CP060636.1"/>
</dbReference>
<feature type="active site" evidence="4">
    <location>
        <position position="144"/>
    </location>
</feature>
<dbReference type="Gene3D" id="3.40.50.180">
    <property type="entry name" value="Methylesterase CheB, C-terminal domain"/>
    <property type="match status" value="1"/>
</dbReference>
<dbReference type="PANTHER" id="PTHR42872">
    <property type="entry name" value="PROTEIN-GLUTAMATE METHYLESTERASE/PROTEIN-GLUTAMINE GLUTAMINASE"/>
    <property type="match status" value="1"/>
</dbReference>
<feature type="active site" evidence="4">
    <location>
        <position position="170"/>
    </location>
</feature>
<feature type="domain" description="CheB-type methylesterase" evidence="5">
    <location>
        <begin position="132"/>
        <end position="317"/>
    </location>
</feature>
<dbReference type="GO" id="GO:0008984">
    <property type="term" value="F:protein-glutamate methylesterase activity"/>
    <property type="evidence" value="ECO:0007669"/>
    <property type="project" value="UniProtKB-EC"/>
</dbReference>
<keyword evidence="4" id="KW-0145">Chemotaxis</keyword>
<dbReference type="PANTHER" id="PTHR42872:SF6">
    <property type="entry name" value="PROTEIN-GLUTAMATE METHYLESTERASE_PROTEIN-GLUTAMINE GLUTAMINASE"/>
    <property type="match status" value="1"/>
</dbReference>
<dbReference type="KEGG" id="ehn:H9Q80_19290"/>
<dbReference type="EC" id="3.1.1.61" evidence="2"/>
<evidence type="ECO:0000259" key="5">
    <source>
        <dbReference type="PROSITE" id="PS50122"/>
    </source>
</evidence>
<dbReference type="PROSITE" id="PS50122">
    <property type="entry name" value="CHEB"/>
    <property type="match status" value="1"/>
</dbReference>
<evidence type="ECO:0000313" key="6">
    <source>
        <dbReference type="EMBL" id="QNM12350.1"/>
    </source>
</evidence>
<evidence type="ECO:0000256" key="4">
    <source>
        <dbReference type="PROSITE-ProRule" id="PRU00050"/>
    </source>
</evidence>
<dbReference type="GO" id="GO:0006935">
    <property type="term" value="P:chemotaxis"/>
    <property type="evidence" value="ECO:0007669"/>
    <property type="project" value="UniProtKB-UniRule"/>
</dbReference>
<name>A0A7G9GNG8_9FIRM</name>
<dbReference type="GO" id="GO:0005737">
    <property type="term" value="C:cytoplasm"/>
    <property type="evidence" value="ECO:0007669"/>
    <property type="project" value="InterPro"/>
</dbReference>
<sequence>MVNDIHVLLYQKNHGKENLLFDILSQEKGIMVHRITVLSSLNRYQKLYSSLCVIYDGEILTSWDIIEINKIKNAELPVLVLIRQVNKTVYAHELQDLQVIYKPEHETVSFIRSLIVKIKFLSMPAKQNVLEDLHSTHIIVIGASTGGPRAIETILKVFRTQSYGVIIVQHMNDENLQGFADYLNKQCSSHVVGARENELVKNGVVYIAKEKRHLTIQRQKDGFHLHYTNSQKINCVCPSIDVLFESVAKEAGCLACGVLLTGMGEDGAAGLKAMKDKGAFTIIQDKDSCDVYGMPKVAKAMQAHCIELPLQQIGSFLNGLDGRFKRKNKEIANERENYGRR</sequence>
<dbReference type="CDD" id="cd16432">
    <property type="entry name" value="CheB_Rec"/>
    <property type="match status" value="1"/>
</dbReference>
<comment type="catalytic activity">
    <reaction evidence="3">
        <text>[protein]-L-glutamate 5-O-methyl ester + H2O = L-glutamyl-[protein] + methanol + H(+)</text>
        <dbReference type="Rhea" id="RHEA:23236"/>
        <dbReference type="Rhea" id="RHEA-COMP:10208"/>
        <dbReference type="Rhea" id="RHEA-COMP:10311"/>
        <dbReference type="ChEBI" id="CHEBI:15377"/>
        <dbReference type="ChEBI" id="CHEBI:15378"/>
        <dbReference type="ChEBI" id="CHEBI:17790"/>
        <dbReference type="ChEBI" id="CHEBI:29973"/>
        <dbReference type="ChEBI" id="CHEBI:82795"/>
        <dbReference type="EC" id="3.1.1.61"/>
    </reaction>
</comment>
<dbReference type="InterPro" id="IPR035909">
    <property type="entry name" value="CheB_C"/>
</dbReference>
<proteinExistence type="predicted"/>
<evidence type="ECO:0000256" key="1">
    <source>
        <dbReference type="ARBA" id="ARBA00022801"/>
    </source>
</evidence>
<keyword evidence="1 4" id="KW-0378">Hydrolase</keyword>
<evidence type="ECO:0000256" key="2">
    <source>
        <dbReference type="ARBA" id="ARBA00039140"/>
    </source>
</evidence>
<gene>
    <name evidence="6" type="ORF">H9Q80_19290</name>
</gene>
<dbReference type="InterPro" id="IPR000673">
    <property type="entry name" value="Sig_transdc_resp-reg_Me-estase"/>
</dbReference>
<dbReference type="EMBL" id="CP060636">
    <property type="protein sequence ID" value="QNM12350.1"/>
    <property type="molecule type" value="Genomic_DNA"/>
</dbReference>
<dbReference type="GO" id="GO:0000156">
    <property type="term" value="F:phosphorelay response regulator activity"/>
    <property type="evidence" value="ECO:0007669"/>
    <property type="project" value="InterPro"/>
</dbReference>
<organism evidence="6 7">
    <name type="scientific">[Eubacterium] hominis</name>
    <dbReference type="NCBI Taxonomy" id="2764325"/>
    <lineage>
        <taxon>Bacteria</taxon>
        <taxon>Bacillati</taxon>
        <taxon>Bacillota</taxon>
        <taxon>Erysipelotrichia</taxon>
        <taxon>Erysipelotrichales</taxon>
        <taxon>Erysipelotrichaceae</taxon>
        <taxon>Amedibacillus</taxon>
    </lineage>
</organism>
<evidence type="ECO:0000313" key="7">
    <source>
        <dbReference type="Proteomes" id="UP000515856"/>
    </source>
</evidence>
<dbReference type="Pfam" id="PF01339">
    <property type="entry name" value="CheB_methylest"/>
    <property type="match status" value="1"/>
</dbReference>
<dbReference type="AlphaFoldDB" id="A0A7G9GNG8"/>
<evidence type="ECO:0000256" key="3">
    <source>
        <dbReference type="ARBA" id="ARBA00048267"/>
    </source>
</evidence>
<protein>
    <recommendedName>
        <fullName evidence="2">protein-glutamate methylesterase</fullName>
        <ecNumber evidence="2">3.1.1.61</ecNumber>
    </recommendedName>
</protein>
<feature type="active site" evidence="4">
    <location>
        <position position="266"/>
    </location>
</feature>